<feature type="compositionally biased region" description="Polar residues" evidence="1">
    <location>
        <begin position="424"/>
        <end position="439"/>
    </location>
</feature>
<dbReference type="PATRIC" id="fig|864069.3.peg.6855"/>
<dbReference type="SUPFAM" id="SSF53474">
    <property type="entry name" value="alpha/beta-Hydrolases"/>
    <property type="match status" value="1"/>
</dbReference>
<reference evidence="3 4" key="1">
    <citation type="submission" date="2012-02" db="EMBL/GenBank/DDBJ databases">
        <title>Improved High-Quality Draft sequence of Microvirga sp. WSM3557.</title>
        <authorList>
            <consortium name="US DOE Joint Genome Institute"/>
            <person name="Lucas S."/>
            <person name="Han J."/>
            <person name="Lapidus A."/>
            <person name="Cheng J.-F."/>
            <person name="Goodwin L."/>
            <person name="Pitluck S."/>
            <person name="Peters L."/>
            <person name="Zhang X."/>
            <person name="Detter J.C."/>
            <person name="Han C."/>
            <person name="Tapia R."/>
            <person name="Land M."/>
            <person name="Hauser L."/>
            <person name="Kyrpides N."/>
            <person name="Ivanova N."/>
            <person name="Pagani I."/>
            <person name="Brau L."/>
            <person name="Yates R."/>
            <person name="O'Hara G."/>
            <person name="Rui T."/>
            <person name="Howieson J."/>
            <person name="Reeve W."/>
            <person name="Woyke T."/>
        </authorList>
    </citation>
    <scope>NUCLEOTIDE SEQUENCE [LARGE SCALE GENOMIC DNA]</scope>
    <source>
        <strain evidence="3 4">WSM3557</strain>
    </source>
</reference>
<dbReference type="STRING" id="864069.MicloDRAFT_00064010"/>
<feature type="signal peptide" evidence="2">
    <location>
        <begin position="1"/>
        <end position="38"/>
    </location>
</feature>
<dbReference type="HOGENOM" id="CLU_064944_0_0_5"/>
<feature type="chain" id="PRO_5003698367" description="Esterase/lipase" evidence="2">
    <location>
        <begin position="39"/>
        <end position="451"/>
    </location>
</feature>
<dbReference type="InterPro" id="IPR017395">
    <property type="entry name" value="Chlorophyllase-like"/>
</dbReference>
<feature type="region of interest" description="Disordered" evidence="1">
    <location>
        <begin position="376"/>
        <end position="451"/>
    </location>
</feature>
<gene>
    <name evidence="3" type="ORF">MicloDRAFT_00064010</name>
</gene>
<dbReference type="eggNOG" id="COG1073">
    <property type="taxonomic scope" value="Bacteria"/>
</dbReference>
<proteinExistence type="predicted"/>
<evidence type="ECO:0000313" key="4">
    <source>
        <dbReference type="Proteomes" id="UP000003947"/>
    </source>
</evidence>
<dbReference type="ESTHER" id="9rhiz-i4yny2">
    <property type="family name" value="Chlorophyllase"/>
</dbReference>
<keyword evidence="4" id="KW-1185">Reference proteome</keyword>
<evidence type="ECO:0000256" key="1">
    <source>
        <dbReference type="SAM" id="MobiDB-lite"/>
    </source>
</evidence>
<evidence type="ECO:0000256" key="2">
    <source>
        <dbReference type="SAM" id="SignalP"/>
    </source>
</evidence>
<dbReference type="EMBL" id="JH660647">
    <property type="protein sequence ID" value="EIM25674.1"/>
    <property type="molecule type" value="Genomic_DNA"/>
</dbReference>
<evidence type="ECO:0000313" key="3">
    <source>
        <dbReference type="EMBL" id="EIM25674.1"/>
    </source>
</evidence>
<evidence type="ECO:0008006" key="5">
    <source>
        <dbReference type="Google" id="ProtNLM"/>
    </source>
</evidence>
<dbReference type="InterPro" id="IPR029058">
    <property type="entry name" value="AB_hydrolase_fold"/>
</dbReference>
<keyword evidence="2" id="KW-0732">Signal</keyword>
<name>I4YNY2_9HYPH</name>
<organism evidence="3 4">
    <name type="scientific">Microvirga lotononidis</name>
    <dbReference type="NCBI Taxonomy" id="864069"/>
    <lineage>
        <taxon>Bacteria</taxon>
        <taxon>Pseudomonadati</taxon>
        <taxon>Pseudomonadota</taxon>
        <taxon>Alphaproteobacteria</taxon>
        <taxon>Hyphomicrobiales</taxon>
        <taxon>Methylobacteriaceae</taxon>
        <taxon>Microvirga</taxon>
    </lineage>
</organism>
<dbReference type="Gene3D" id="3.40.50.1820">
    <property type="entry name" value="alpha/beta hydrolase"/>
    <property type="match status" value="1"/>
</dbReference>
<dbReference type="Pfam" id="PF07224">
    <property type="entry name" value="Chlorophyllase"/>
    <property type="match status" value="1"/>
</dbReference>
<protein>
    <recommendedName>
        <fullName evidence="5">Esterase/lipase</fullName>
    </recommendedName>
</protein>
<sequence length="451" mass="48054" precursor="true">MISGPYLADWKEFETTMRRSLLPVLLLGAALVAPAAHAATPPQQPTQGPGGRDYTSSEVVKRALGTASSGTFVFHGNDEPSGPRPVVVFLHSWGAVNPGLYGGWIDHLARRGNLVLFPRFQEVNRSRPADASNLAEDLIQSALAELANDPKAKPDKERVAFIGHSAGVPIALNLAAGAGSGKVPAPKLIFGLMPGGIASNEKERGILLRDLSAVDPATMIITMSGDRDYIPSDRASRLLLQEASAVPSSRKLFMRAASDDHGYPALTTTLASPGSPKADYDASAIKLPPDPPRDPKQRNTWRWSADMSLSGPQTILTQQLGSNGTDALDFLAFWKTFDLASDAAFAGKEASALLRDPKFVDMSTWSDGWPVKRLSAQVPKAAAPESKGEPTPRRKLNMAPPESKHGLAHRADPKGRVDERGTRISASNDAQAQELSIGSGSKAGSLRDPML</sequence>
<feature type="region of interest" description="Disordered" evidence="1">
    <location>
        <begin position="267"/>
        <end position="299"/>
    </location>
</feature>
<accession>I4YNY2</accession>
<dbReference type="AlphaFoldDB" id="I4YNY2"/>
<dbReference type="Proteomes" id="UP000003947">
    <property type="component" value="Unassembled WGS sequence"/>
</dbReference>
<feature type="compositionally biased region" description="Basic and acidic residues" evidence="1">
    <location>
        <begin position="402"/>
        <end position="422"/>
    </location>
</feature>